<accession>A0AAV4WVV3</accession>
<feature type="region of interest" description="Disordered" evidence="1">
    <location>
        <begin position="1"/>
        <end position="66"/>
    </location>
</feature>
<organism evidence="2 3">
    <name type="scientific">Caerostris extrusa</name>
    <name type="common">Bark spider</name>
    <name type="synonym">Caerostris bankana</name>
    <dbReference type="NCBI Taxonomy" id="172846"/>
    <lineage>
        <taxon>Eukaryota</taxon>
        <taxon>Metazoa</taxon>
        <taxon>Ecdysozoa</taxon>
        <taxon>Arthropoda</taxon>
        <taxon>Chelicerata</taxon>
        <taxon>Arachnida</taxon>
        <taxon>Araneae</taxon>
        <taxon>Araneomorphae</taxon>
        <taxon>Entelegynae</taxon>
        <taxon>Araneoidea</taxon>
        <taxon>Araneidae</taxon>
        <taxon>Caerostris</taxon>
    </lineage>
</organism>
<dbReference type="Proteomes" id="UP001054945">
    <property type="component" value="Unassembled WGS sequence"/>
</dbReference>
<evidence type="ECO:0000256" key="1">
    <source>
        <dbReference type="SAM" id="MobiDB-lite"/>
    </source>
</evidence>
<dbReference type="EMBL" id="BPLR01016672">
    <property type="protein sequence ID" value="GIY85653.1"/>
    <property type="molecule type" value="Genomic_DNA"/>
</dbReference>
<sequence length="78" mass="9265">MFVRPCVRKAKMSKNVPRGEGGKKTRRCLKRARKHEALESDSGRDHRRRDHEDQEPRKTERIKEIGGLKSRRLARFHC</sequence>
<feature type="compositionally biased region" description="Basic residues" evidence="1">
    <location>
        <begin position="1"/>
        <end position="12"/>
    </location>
</feature>
<proteinExistence type="predicted"/>
<reference evidence="2 3" key="1">
    <citation type="submission" date="2021-06" db="EMBL/GenBank/DDBJ databases">
        <title>Caerostris extrusa draft genome.</title>
        <authorList>
            <person name="Kono N."/>
            <person name="Arakawa K."/>
        </authorList>
    </citation>
    <scope>NUCLEOTIDE SEQUENCE [LARGE SCALE GENOMIC DNA]</scope>
</reference>
<feature type="compositionally biased region" description="Basic and acidic residues" evidence="1">
    <location>
        <begin position="35"/>
        <end position="66"/>
    </location>
</feature>
<dbReference type="AlphaFoldDB" id="A0AAV4WVV3"/>
<keyword evidence="3" id="KW-1185">Reference proteome</keyword>
<feature type="compositionally biased region" description="Basic residues" evidence="1">
    <location>
        <begin position="24"/>
        <end position="34"/>
    </location>
</feature>
<evidence type="ECO:0000313" key="3">
    <source>
        <dbReference type="Proteomes" id="UP001054945"/>
    </source>
</evidence>
<comment type="caution">
    <text evidence="2">The sequence shown here is derived from an EMBL/GenBank/DDBJ whole genome shotgun (WGS) entry which is preliminary data.</text>
</comment>
<name>A0AAV4WVV3_CAEEX</name>
<protein>
    <submittedName>
        <fullName evidence="2">Uncharacterized protein</fullName>
    </submittedName>
</protein>
<gene>
    <name evidence="2" type="ORF">CEXT_651961</name>
</gene>
<evidence type="ECO:0000313" key="2">
    <source>
        <dbReference type="EMBL" id="GIY85653.1"/>
    </source>
</evidence>